<dbReference type="Gene3D" id="2.60.120.200">
    <property type="match status" value="1"/>
</dbReference>
<keyword evidence="2" id="KW-1185">Reference proteome</keyword>
<gene>
    <name evidence="1" type="ORF">WAE96_18590</name>
</gene>
<protein>
    <submittedName>
        <fullName evidence="1">LamG-like jellyroll fold domain-containing protein</fullName>
    </submittedName>
</protein>
<evidence type="ECO:0000313" key="2">
    <source>
        <dbReference type="Proteomes" id="UP001382455"/>
    </source>
</evidence>
<comment type="caution">
    <text evidence="1">The sequence shown here is derived from an EMBL/GenBank/DDBJ whole genome shotgun (WGS) entry which is preliminary data.</text>
</comment>
<dbReference type="Proteomes" id="UP001382455">
    <property type="component" value="Unassembled WGS sequence"/>
</dbReference>
<accession>A0ABU8EXH9</accession>
<dbReference type="InterPro" id="IPR008964">
    <property type="entry name" value="Invasin/intimin_cell_adhesion"/>
</dbReference>
<evidence type="ECO:0000313" key="1">
    <source>
        <dbReference type="EMBL" id="MEI4551692.1"/>
    </source>
</evidence>
<reference evidence="1 2" key="1">
    <citation type="submission" date="2023-12" db="EMBL/GenBank/DDBJ databases">
        <title>Friends and Foes: Symbiotic and Algicidal bacterial influence on Karenia brevis blooms.</title>
        <authorList>
            <person name="Fei C."/>
            <person name="Mohamed A.R."/>
            <person name="Booker A."/>
            <person name="Arshad M."/>
            <person name="Klass S."/>
            <person name="Ahn S."/>
            <person name="Gilbert P.M."/>
            <person name="Heil C.A."/>
            <person name="Martinez J.M."/>
            <person name="Amin S.A."/>
        </authorList>
    </citation>
    <scope>NUCLEOTIDE SEQUENCE [LARGE SCALE GENOMIC DNA]</scope>
    <source>
        <strain evidence="1 2">CE15</strain>
    </source>
</reference>
<proteinExistence type="predicted"/>
<dbReference type="EMBL" id="JBAWKS010000002">
    <property type="protein sequence ID" value="MEI4551692.1"/>
    <property type="molecule type" value="Genomic_DNA"/>
</dbReference>
<dbReference type="SUPFAM" id="SSF49899">
    <property type="entry name" value="Concanavalin A-like lectins/glucanases"/>
    <property type="match status" value="1"/>
</dbReference>
<sequence length="2172" mass="239751">MLLNKFSRFKQILFWLLLPCIFIFEVVPAYAYTAFDIHRARSGYVLARGLVLENDLPIWAQYNENGKIVGAEYPYASNLESYALSAHTVNASLEALSQLKSEYGDRLVIMSREQYESATLKTGLNNNVDKFSVSESIKSVVFLEPKTLVSAKQHIILLRARFDLNSVGPTNGNTRSLLLNRSGQLIAQSEYNFAFKSAFYEGDGGAPSTLGNLIGKKAYAPFKGSFVEVMAPYGGMAVAEEDGRWVSHYGLVPCPMFFFEYNTPAYMNYYYANFNPKLTSAGFDYQVFPGYDACIGYDAIPVSDIVGAMVKVTLVGLQASIANSSIYKYNFFVDTNILGGQAEIYDPFQNTVVPIGSETKYIYREPEIKANEKPMFYFDGDELAEYILYGDINNEGDFVCKESVDDSKYYGVYLSSNEVKPSADCDDDKAEIQQPDLIRVVDIVTDLQPQGLLESLSEDDLRDTDIFIFRESSGMLLTQRKGADLQDGLSFYGVINEKFSYQLHMRGPKTLSNHILHEYRGEDGFSLYQSKSHMNPELHRREADHLKPNEMLRIILINRKTGYIGSKLRSFSDIARQNASVQELYDFADITEMYPPNLKITAERIFEPNKNSIKTGQQKNVISYEGSALSSDSMLVLTTEWFDNDGTPLPAGLADFGYTGRLAKVAGNNSLVTVGGELANFAIKPGRNIVQINLPGGASTNEHFYVNVSGEPISESPSFEEIGAGDGPLAHRPKYYVPFKVPVFNEELTTDLNFKYKKAVEAGEAGDLAKPEPVYHYVYRPEYQFSTYELKVNDILRKTADDNVISLYPKERPLIGSSDDMVTMMYDLLASNSDALEFLGEGQELVFSLGADEIKATIGESGQVRFERLDHIAALDVEDFVTLSLYNNTDPTNVLWDYAFEAVALDTRWAGYDNIGEDGTIYVSADDPVVPLQSLIVGYANRQNKTPIEIKWDAKGSGSFISLDNNNAENGVFAADIQLPPYTGTRATPFVYFAGDKDNYVIMDAIEVVPGEPANLSVTGEGDAYMEGLGQINIELEAKDKNGNLVADGTSFIYSLDGHGIVSEASDSFTNGKASLIVKGGYLPDDELKLKVTTGNVSQELDLVIQPLTVVIEDYPLNMEAGQVYEVRAKVTKPGGGAAQGVSVWFETNGGRLERGTLTTNADGLVTAKIHTGFHALEQVQISARVGLVEGDVVEGDITAKPIQSAALRMQTAKQFGQKSQFSKGAQLNARIASMASPVTQQNAANSIDVLVFGEADVDGALGLTREDDSVIKLPYSVTGNLELNGQENTSQFVTLGTLSEPNLQPISAYFMSELVEELVTDANQLHNGKASFVKLVNDHPTQTGFSYQFKKHAEKNPVGEWLPSQIVVPADERFKPVNSVGFRLDLKASAFDSTVFDFEGGAQGLNLNQDGTLTYYLHNKSGKISVTSTNAVNLSQWVTIAGKYQGGELQLEVNGQLTTINVPDTPLVYSVTSRGLTIGKGLDGNLSSVKFYNYESQPLLSFTDGTQAKQIDFNTGQSQTLLPIKSTGQLNKNGESAGVYRIGINVDGKQYFASVIGEQGYLQMMRMMAAFNPPDGYPPVAFNSTKYTPFPFVPVAHAWFDFSWEGAWEGFKAVAGAIIPYEAIGVVAEQIVYFADDDKRFDPAALTLNAIEALTIIPFMKPLLPIIRPVSKVFKFVKSTNPKFLRAIGGVFGKTMDHILKGDFDKILTMLPFLVIAGEMAVDAEAREGLMVLIKSVSSSDDIFAWMEYLSLPADGWEGAGEPPELELTAYHSVENTQSNFSPLNAVMGVAYAKKKPLKKGKVKAAILGRNLLKAARQLNGKGGKLDDGKMVDAVKNVSKYVKGGAVGKQRKIAFSPVSLTGMLAGGNALRRYITKNNNLRMSPLTILAILTYLESRNVSTCDAEAIGDCVPLAANVKKPLKELYVKAFTTSLNDNTNKVFGKFENGHLFHVGMLAFKHLVYETTKREEDRVTAIEQKFKVQLYSSDQLGRLRRGQSFERLTDITLNGGDPEKSTIVEIKSYKKSESSSIRSRWKKFDLSKPKQGLHRQFYLDRVLTAERANQSKLAGEMQWFYQKFNRSKQLKGYDEADLKTVAKFARKLPLKDGTNAYYTSLGYSDKKDNTSQYTENDAFKDILHGDIKTLILTTGRDVMLDGVDNELITELIEQSVAF</sequence>
<organism evidence="1 2">
    <name type="scientific">Pseudoalteromonas spongiae</name>
    <dbReference type="NCBI Taxonomy" id="298657"/>
    <lineage>
        <taxon>Bacteria</taxon>
        <taxon>Pseudomonadati</taxon>
        <taxon>Pseudomonadota</taxon>
        <taxon>Gammaproteobacteria</taxon>
        <taxon>Alteromonadales</taxon>
        <taxon>Pseudoalteromonadaceae</taxon>
        <taxon>Pseudoalteromonas</taxon>
    </lineage>
</organism>
<dbReference type="Pfam" id="PF13385">
    <property type="entry name" value="Laminin_G_3"/>
    <property type="match status" value="1"/>
</dbReference>
<name>A0ABU8EXH9_9GAMM</name>
<dbReference type="RefSeq" id="WP_336436629.1">
    <property type="nucleotide sequence ID" value="NZ_JBAWKS010000002.1"/>
</dbReference>
<dbReference type="SUPFAM" id="SSF49373">
    <property type="entry name" value="Invasin/intimin cell-adhesion fragments"/>
    <property type="match status" value="1"/>
</dbReference>
<dbReference type="InterPro" id="IPR013320">
    <property type="entry name" value="ConA-like_dom_sf"/>
</dbReference>